<accession>A0ABX0SMH0</accession>
<dbReference type="SUPFAM" id="SSF47413">
    <property type="entry name" value="lambda repressor-like DNA-binding domains"/>
    <property type="match status" value="1"/>
</dbReference>
<dbReference type="Gene3D" id="1.10.260.40">
    <property type="entry name" value="lambda repressor-like DNA-binding domains"/>
    <property type="match status" value="1"/>
</dbReference>
<organism evidence="2 3">
    <name type="scientific">Amycolatopsis viridis</name>
    <dbReference type="NCBI Taxonomy" id="185678"/>
    <lineage>
        <taxon>Bacteria</taxon>
        <taxon>Bacillati</taxon>
        <taxon>Actinomycetota</taxon>
        <taxon>Actinomycetes</taxon>
        <taxon>Pseudonocardiales</taxon>
        <taxon>Pseudonocardiaceae</taxon>
        <taxon>Amycolatopsis</taxon>
    </lineage>
</organism>
<evidence type="ECO:0000313" key="2">
    <source>
        <dbReference type="EMBL" id="NIH77805.1"/>
    </source>
</evidence>
<evidence type="ECO:0000313" key="3">
    <source>
        <dbReference type="Proteomes" id="UP000754495"/>
    </source>
</evidence>
<dbReference type="PANTHER" id="PTHR35010">
    <property type="entry name" value="BLL4672 PROTEIN-RELATED"/>
    <property type="match status" value="1"/>
</dbReference>
<comment type="caution">
    <text evidence="2">The sequence shown here is derived from an EMBL/GenBank/DDBJ whole genome shotgun (WGS) entry which is preliminary data.</text>
</comment>
<dbReference type="Proteomes" id="UP000754495">
    <property type="component" value="Unassembled WGS sequence"/>
</dbReference>
<dbReference type="PANTHER" id="PTHR35010:SF2">
    <property type="entry name" value="BLL4672 PROTEIN"/>
    <property type="match status" value="1"/>
</dbReference>
<gene>
    <name evidence="2" type="ORF">FHX46_000335</name>
</gene>
<dbReference type="SMART" id="SM00530">
    <property type="entry name" value="HTH_XRE"/>
    <property type="match status" value="1"/>
</dbReference>
<name>A0ABX0SMH0_9PSEU</name>
<dbReference type="CDD" id="cd00093">
    <property type="entry name" value="HTH_XRE"/>
    <property type="match status" value="1"/>
</dbReference>
<protein>
    <submittedName>
        <fullName evidence="2">Transcriptional regulator with XRE-family HTH domain</fullName>
    </submittedName>
</protein>
<proteinExistence type="predicted"/>
<dbReference type="Pfam" id="PF13560">
    <property type="entry name" value="HTH_31"/>
    <property type="match status" value="1"/>
</dbReference>
<dbReference type="PROSITE" id="PS50943">
    <property type="entry name" value="HTH_CROC1"/>
    <property type="match status" value="1"/>
</dbReference>
<dbReference type="RefSeq" id="WP_167109999.1">
    <property type="nucleotide sequence ID" value="NZ_JAANOU010000001.1"/>
</dbReference>
<dbReference type="Pfam" id="PF17765">
    <property type="entry name" value="MLTR_LBD"/>
    <property type="match status" value="1"/>
</dbReference>
<dbReference type="InterPro" id="IPR001387">
    <property type="entry name" value="Cro/C1-type_HTH"/>
</dbReference>
<sequence length="287" mass="31532">MDRAQQLTEFLQTRRARLSPDEAGATTFGGRRRVPGLRREELALLAGVSVDYYTRLEQGRARNVSADILDAVARALRLDADETAHLHNLAQPGAVRKRPSRPQQVGPEMRQALEALTTAPAYLIGRRLDVLGWNELARLLVADFPALPAAERNMARLVFLDDAARDLYPDWESKARDTVANLRFDAGRHPDDPLLAALVGELSLHSADFRRLWAGHAVRGKTRGRKRFAHPLVGELALDYVAMRAPDDPDLTMMIYSAPAGSDAATALQLLAGLAAPADPRTLPSRT</sequence>
<keyword evidence="3" id="KW-1185">Reference proteome</keyword>
<dbReference type="InterPro" id="IPR010982">
    <property type="entry name" value="Lambda_DNA-bd_dom_sf"/>
</dbReference>
<reference evidence="2 3" key="1">
    <citation type="submission" date="2020-03" db="EMBL/GenBank/DDBJ databases">
        <title>Sequencing the genomes of 1000 actinobacteria strains.</title>
        <authorList>
            <person name="Klenk H.-P."/>
        </authorList>
    </citation>
    <scope>NUCLEOTIDE SEQUENCE [LARGE SCALE GENOMIC DNA]</scope>
    <source>
        <strain evidence="2 3">DSM 45668</strain>
    </source>
</reference>
<evidence type="ECO:0000259" key="1">
    <source>
        <dbReference type="PROSITE" id="PS50943"/>
    </source>
</evidence>
<feature type="domain" description="HTH cro/C1-type" evidence="1">
    <location>
        <begin position="36"/>
        <end position="83"/>
    </location>
</feature>
<dbReference type="EMBL" id="JAANOU010000001">
    <property type="protein sequence ID" value="NIH77805.1"/>
    <property type="molecule type" value="Genomic_DNA"/>
</dbReference>
<dbReference type="InterPro" id="IPR041413">
    <property type="entry name" value="MLTR_LBD"/>
</dbReference>
<dbReference type="Gene3D" id="3.30.450.180">
    <property type="match status" value="1"/>
</dbReference>